<dbReference type="SUPFAM" id="SSF53383">
    <property type="entry name" value="PLP-dependent transferases"/>
    <property type="match status" value="1"/>
</dbReference>
<protein>
    <submittedName>
        <fullName evidence="3">Selenocysteine lyase</fullName>
    </submittedName>
</protein>
<feature type="domain" description="Aminotransferase class V" evidence="2">
    <location>
        <begin position="19"/>
        <end position="368"/>
    </location>
</feature>
<dbReference type="GO" id="GO:0016829">
    <property type="term" value="F:lyase activity"/>
    <property type="evidence" value="ECO:0007669"/>
    <property type="project" value="UniProtKB-KW"/>
</dbReference>
<evidence type="ECO:0000256" key="1">
    <source>
        <dbReference type="ARBA" id="ARBA00022898"/>
    </source>
</evidence>
<evidence type="ECO:0000259" key="2">
    <source>
        <dbReference type="Pfam" id="PF00266"/>
    </source>
</evidence>
<dbReference type="Pfam" id="PF00266">
    <property type="entry name" value="Aminotran_5"/>
    <property type="match status" value="1"/>
</dbReference>
<dbReference type="InterPro" id="IPR000192">
    <property type="entry name" value="Aminotrans_V_dom"/>
</dbReference>
<dbReference type="EMBL" id="KE356561">
    <property type="protein sequence ID" value="ERG96928.1"/>
    <property type="molecule type" value="Genomic_DNA"/>
</dbReference>
<dbReference type="AlphaFoldDB" id="U1NJ34"/>
<evidence type="ECO:0000313" key="4">
    <source>
        <dbReference type="Proteomes" id="UP000030710"/>
    </source>
</evidence>
<dbReference type="InterPro" id="IPR015422">
    <property type="entry name" value="PyrdxlP-dep_Trfase_small"/>
</dbReference>
<dbReference type="STRING" id="1238425.J07HQW2_03412"/>
<keyword evidence="3" id="KW-0456">Lyase</keyword>
<name>U1NJ34_9EURY</name>
<accession>U1NJ34</accession>
<evidence type="ECO:0000313" key="3">
    <source>
        <dbReference type="EMBL" id="ERG96928.1"/>
    </source>
</evidence>
<dbReference type="HOGENOM" id="CLU_003433_2_1_2"/>
<dbReference type="InterPro" id="IPR015421">
    <property type="entry name" value="PyrdxlP-dep_Trfase_major"/>
</dbReference>
<dbReference type="Proteomes" id="UP000030710">
    <property type="component" value="Unassembled WGS sequence"/>
</dbReference>
<proteinExistence type="predicted"/>
<reference evidence="3 4" key="1">
    <citation type="journal article" date="2013" name="PLoS ONE">
        <title>Assembly-driven community genomics of a hypersaline microbial ecosystem.</title>
        <authorList>
            <person name="Podell S."/>
            <person name="Ugalde J.A."/>
            <person name="Narasingarao P."/>
            <person name="Banfield J.F."/>
            <person name="Heidelberg K.B."/>
            <person name="Allen E.E."/>
        </authorList>
    </citation>
    <scope>NUCLEOTIDE SEQUENCE [LARGE SCALE GENOMIC DNA]</scope>
    <source>
        <strain evidence="4">J07HQW2</strain>
    </source>
</reference>
<dbReference type="PANTHER" id="PTHR43586">
    <property type="entry name" value="CYSTEINE DESULFURASE"/>
    <property type="match status" value="1"/>
</dbReference>
<dbReference type="InterPro" id="IPR015424">
    <property type="entry name" value="PyrdxlP-dep_Trfase"/>
</dbReference>
<dbReference type="RefSeq" id="WP_021056390.1">
    <property type="nucleotide sequence ID" value="NZ_KE356561.1"/>
</dbReference>
<sequence>MTEPAEIRTAVPAFDDVRYMNTGASGPSPQSVVQAAQNAIEMHEWDAAGDPGPYPHAFDHYDDVRTTVADFLSASPEEIALTQSTSDGINRVAGALSWEPGDVIVRTDLEHPAGVLPWERLERRGCEVRVVPTHDGRIDREAYRDAVSDASFVCLSALTWNYGTILPVEELVAEAHDAGAFVLVDAVQIPGQRPFDVTEWGADAVAMASHKWMLGLWGAGFLYINDSVVSDLDPTAIGYRSVVAPGDEESQYELKSGAARFEVGTTNTAPYTALESAIEVIEDIGTDTIESHINVLATQLSANIPSDRLVSPSDPESGLVTLRVDDPETVVEQLKTKHDIVVRTLPDPDDTIRASLHVYNTREDVNALLAGLQSTVDGW</sequence>
<organism evidence="3 4">
    <name type="scientific">Haloquadratum walsbyi J07HQW2</name>
    <dbReference type="NCBI Taxonomy" id="1238425"/>
    <lineage>
        <taxon>Archaea</taxon>
        <taxon>Methanobacteriati</taxon>
        <taxon>Methanobacteriota</taxon>
        <taxon>Stenosarchaea group</taxon>
        <taxon>Halobacteria</taxon>
        <taxon>Halobacteriales</taxon>
        <taxon>Haloferacaceae</taxon>
        <taxon>Haloquadratum</taxon>
    </lineage>
</organism>
<dbReference type="Gene3D" id="3.40.640.10">
    <property type="entry name" value="Type I PLP-dependent aspartate aminotransferase-like (Major domain)"/>
    <property type="match status" value="1"/>
</dbReference>
<dbReference type="Gene3D" id="3.90.1150.10">
    <property type="entry name" value="Aspartate Aminotransferase, domain 1"/>
    <property type="match status" value="1"/>
</dbReference>
<dbReference type="eggNOG" id="arCOG00065">
    <property type="taxonomic scope" value="Archaea"/>
</dbReference>
<dbReference type="PANTHER" id="PTHR43586:SF8">
    <property type="entry name" value="CYSTEINE DESULFURASE 1, CHLOROPLASTIC"/>
    <property type="match status" value="1"/>
</dbReference>
<gene>
    <name evidence="3" type="ORF">J07HQW2_03412</name>
</gene>
<keyword evidence="1" id="KW-0663">Pyridoxal phosphate</keyword>